<dbReference type="InterPro" id="IPR051156">
    <property type="entry name" value="Mito/Outer_Membr_Metalloprot"/>
</dbReference>
<dbReference type="AlphaFoldDB" id="G2KT28"/>
<dbReference type="InterPro" id="IPR011990">
    <property type="entry name" value="TPR-like_helical_dom_sf"/>
</dbReference>
<keyword evidence="2" id="KW-0645">Protease</keyword>
<evidence type="ECO:0000313" key="8">
    <source>
        <dbReference type="EMBL" id="AEP10572.1"/>
    </source>
</evidence>
<dbReference type="SUPFAM" id="SSF48452">
    <property type="entry name" value="TPR-like"/>
    <property type="match status" value="1"/>
</dbReference>
<evidence type="ECO:0000259" key="7">
    <source>
        <dbReference type="Pfam" id="PF01435"/>
    </source>
</evidence>
<keyword evidence="6" id="KW-0482">Metalloprotease</keyword>
<evidence type="ECO:0000256" key="2">
    <source>
        <dbReference type="ARBA" id="ARBA00022670"/>
    </source>
</evidence>
<evidence type="ECO:0000256" key="5">
    <source>
        <dbReference type="ARBA" id="ARBA00022833"/>
    </source>
</evidence>
<dbReference type="eggNOG" id="COG4783">
    <property type="taxonomic scope" value="Bacteria"/>
</dbReference>
<dbReference type="Pfam" id="PF01435">
    <property type="entry name" value="Peptidase_M48"/>
    <property type="match status" value="1"/>
</dbReference>
<evidence type="ECO:0000313" key="9">
    <source>
        <dbReference type="Proteomes" id="UP000009286"/>
    </source>
</evidence>
<dbReference type="GO" id="GO:0004222">
    <property type="term" value="F:metalloendopeptidase activity"/>
    <property type="evidence" value="ECO:0007669"/>
    <property type="project" value="InterPro"/>
</dbReference>
<dbReference type="KEGG" id="mai:MICA_2269"/>
<name>G2KT28_MICAA</name>
<accession>G2KT28</accession>
<reference evidence="8 9" key="1">
    <citation type="journal article" date="2011" name="BMC Genomics">
        <title>Genomic insights into an obligate epibiotic bacterial predator: Micavibrio aeruginosavorus ARL-13.</title>
        <authorList>
            <person name="Wang Z."/>
            <person name="Kadouri D."/>
            <person name="Wu M."/>
        </authorList>
    </citation>
    <scope>NUCLEOTIDE SEQUENCE [LARGE SCALE GENOMIC DNA]</scope>
    <source>
        <strain evidence="8 9">ARL-13</strain>
    </source>
</reference>
<evidence type="ECO:0000256" key="1">
    <source>
        <dbReference type="ARBA" id="ARBA00001947"/>
    </source>
</evidence>
<evidence type="ECO:0000256" key="3">
    <source>
        <dbReference type="ARBA" id="ARBA00022723"/>
    </source>
</evidence>
<dbReference type="HOGENOM" id="CLU_030556_2_0_5"/>
<dbReference type="InterPro" id="IPR001915">
    <property type="entry name" value="Peptidase_M48"/>
</dbReference>
<sequence>MLGFMKLFRRRGVRPVLGFVMVTGLLLGTVGDGFAQNGPTLIRDTEIEKTIEMWSEPVVRAAGLDPKSVNFILVQDSSLNAFVAGGQNVFIYTGLIQRTKTPEELIGVIAHELGHISGGHLIRTRQALEEASYETILGALIGIGAAIATGDGGAASAVSMGSRSMAERRFMAFSRVQESSADQAGLSYMSKAGLNGAGFLSFMKQMENEELLPASQQSEYVRTHPLTRDRIQAVETVLQGNSFDNAKPVPASWNEEHARMIAKLVGFITPEQVPWVYADRDTSMAARYARAIAAYRQNRVTDALGQMDALLKDEPENPYFNELKGQMLVDFGKVKEAVPFYRKAVTLDADAPLLRVSYAHALIESNSSLDEAITQLQKALRTETRSPRVHRLLATAYGKQGNDPMARLHLAEEALLQRNNDYAKRQAEVAAQGLKKGSAPWIRAQDILSHVEQSADKD</sequence>
<feature type="domain" description="Peptidase M48" evidence="7">
    <location>
        <begin position="50"/>
        <end position="236"/>
    </location>
</feature>
<organism evidence="8 9">
    <name type="scientific">Micavibrio aeruginosavorus (strain ARL-13)</name>
    <dbReference type="NCBI Taxonomy" id="856793"/>
    <lineage>
        <taxon>Bacteria</taxon>
        <taxon>Pseudomonadati</taxon>
        <taxon>Bdellovibrionota</taxon>
        <taxon>Bdellovibrionia</taxon>
        <taxon>Bdellovibrionales</taxon>
        <taxon>Pseudobdellovibrionaceae</taxon>
        <taxon>Micavibrio</taxon>
    </lineage>
</organism>
<evidence type="ECO:0000256" key="6">
    <source>
        <dbReference type="ARBA" id="ARBA00023049"/>
    </source>
</evidence>
<keyword evidence="4" id="KW-0378">Hydrolase</keyword>
<dbReference type="PANTHER" id="PTHR22726:SF1">
    <property type="entry name" value="METALLOENDOPEPTIDASE OMA1, MITOCHONDRIAL"/>
    <property type="match status" value="1"/>
</dbReference>
<dbReference type="STRING" id="856793.MICA_2269"/>
<keyword evidence="9" id="KW-1185">Reference proteome</keyword>
<dbReference type="GO" id="GO:0051603">
    <property type="term" value="P:proteolysis involved in protein catabolic process"/>
    <property type="evidence" value="ECO:0007669"/>
    <property type="project" value="TreeGrafter"/>
</dbReference>
<dbReference type="PANTHER" id="PTHR22726">
    <property type="entry name" value="METALLOENDOPEPTIDASE OMA1"/>
    <property type="match status" value="1"/>
</dbReference>
<dbReference type="Pfam" id="PF13432">
    <property type="entry name" value="TPR_16"/>
    <property type="match status" value="1"/>
</dbReference>
<dbReference type="Gene3D" id="1.25.40.10">
    <property type="entry name" value="Tetratricopeptide repeat domain"/>
    <property type="match status" value="1"/>
</dbReference>
<dbReference type="GO" id="GO:0016020">
    <property type="term" value="C:membrane"/>
    <property type="evidence" value="ECO:0007669"/>
    <property type="project" value="TreeGrafter"/>
</dbReference>
<comment type="cofactor">
    <cofactor evidence="1">
        <name>Zn(2+)</name>
        <dbReference type="ChEBI" id="CHEBI:29105"/>
    </cofactor>
</comment>
<keyword evidence="3" id="KW-0479">Metal-binding</keyword>
<protein>
    <submittedName>
        <fullName evidence="8">Peptidase M48 family protein</fullName>
    </submittedName>
</protein>
<dbReference type="CDD" id="cd07324">
    <property type="entry name" value="M48C_Oma1-like"/>
    <property type="match status" value="1"/>
</dbReference>
<dbReference type="Gene3D" id="3.30.2010.10">
    <property type="entry name" value="Metalloproteases ('zincins'), catalytic domain"/>
    <property type="match status" value="1"/>
</dbReference>
<keyword evidence="5" id="KW-0862">Zinc</keyword>
<gene>
    <name evidence="8" type="ordered locus">MICA_2269</name>
</gene>
<dbReference type="GO" id="GO:0046872">
    <property type="term" value="F:metal ion binding"/>
    <property type="evidence" value="ECO:0007669"/>
    <property type="project" value="UniProtKB-KW"/>
</dbReference>
<proteinExistence type="predicted"/>
<dbReference type="EMBL" id="CP002382">
    <property type="protein sequence ID" value="AEP10572.1"/>
    <property type="molecule type" value="Genomic_DNA"/>
</dbReference>
<dbReference type="Proteomes" id="UP000009286">
    <property type="component" value="Chromosome"/>
</dbReference>
<evidence type="ECO:0000256" key="4">
    <source>
        <dbReference type="ARBA" id="ARBA00022801"/>
    </source>
</evidence>